<evidence type="ECO:0000256" key="3">
    <source>
        <dbReference type="ARBA" id="ARBA00022705"/>
    </source>
</evidence>
<dbReference type="GO" id="GO:1902975">
    <property type="term" value="P:mitotic DNA replication initiation"/>
    <property type="evidence" value="ECO:0007669"/>
    <property type="project" value="TreeGrafter"/>
</dbReference>
<dbReference type="InterPro" id="IPR010492">
    <property type="entry name" value="GINS_Psf3"/>
</dbReference>
<accession>A0AAV2RGV6</accession>
<dbReference type="Pfam" id="PF05916">
    <property type="entry name" value="Sld5"/>
    <property type="match status" value="1"/>
</dbReference>
<dbReference type="Gene3D" id="1.20.58.2050">
    <property type="match status" value="1"/>
</dbReference>
<dbReference type="AlphaFoldDB" id="A0AAV2RGV6"/>
<evidence type="ECO:0000256" key="4">
    <source>
        <dbReference type="ARBA" id="ARBA00023242"/>
    </source>
</evidence>
<evidence type="ECO:0000256" key="1">
    <source>
        <dbReference type="ARBA" id="ARBA00004123"/>
    </source>
</evidence>
<evidence type="ECO:0000313" key="9">
    <source>
        <dbReference type="Proteomes" id="UP001497623"/>
    </source>
</evidence>
<sequence length="208" mass="23615">MNYSLSYSLNFYFRDGGLRQSRTPCSTVLNKDSIVTLGGYLDISGGNKDIIVGTKMELPVWLARSLSSSRKHIVSTQLPQTYRDKYREIMRADANVLDLHKLGPNFYELGQHLLPLAGPEADQLAQTLSGTLRDRLRHIMDTAQNSLADDAASHVRKLDELERGLFKAGQKALKEHQLWLSRRAHILTTSDMVDKHNKRKHEEMMGHC</sequence>
<keyword evidence="9" id="KW-1185">Reference proteome</keyword>
<dbReference type="PANTHER" id="PTHR22768:SF0">
    <property type="entry name" value="DNA REPLICATION COMPLEX GINS PROTEIN PSF3"/>
    <property type="match status" value="1"/>
</dbReference>
<evidence type="ECO:0000256" key="6">
    <source>
        <dbReference type="RuleBase" id="RU367161"/>
    </source>
</evidence>
<feature type="non-terminal residue" evidence="8">
    <location>
        <position position="208"/>
    </location>
</feature>
<dbReference type="EMBL" id="CAXKWB010022290">
    <property type="protein sequence ID" value="CAL4124217.1"/>
    <property type="molecule type" value="Genomic_DNA"/>
</dbReference>
<keyword evidence="4 6" id="KW-0539">Nucleus</keyword>
<comment type="subcellular location">
    <subcellularLocation>
        <location evidence="1 6">Nucleus</location>
    </subcellularLocation>
</comment>
<feature type="domain" description="GINS subunit" evidence="7">
    <location>
        <begin position="84"/>
        <end position="180"/>
    </location>
</feature>
<dbReference type="SUPFAM" id="SSF158573">
    <property type="entry name" value="GINS helical bundle-like"/>
    <property type="match status" value="1"/>
</dbReference>
<protein>
    <recommendedName>
        <fullName evidence="6">DNA replication complex GINS protein PSF3</fullName>
    </recommendedName>
</protein>
<organism evidence="8 9">
    <name type="scientific">Meganyctiphanes norvegica</name>
    <name type="common">Northern krill</name>
    <name type="synonym">Thysanopoda norvegica</name>
    <dbReference type="NCBI Taxonomy" id="48144"/>
    <lineage>
        <taxon>Eukaryota</taxon>
        <taxon>Metazoa</taxon>
        <taxon>Ecdysozoa</taxon>
        <taxon>Arthropoda</taxon>
        <taxon>Crustacea</taxon>
        <taxon>Multicrustacea</taxon>
        <taxon>Malacostraca</taxon>
        <taxon>Eumalacostraca</taxon>
        <taxon>Eucarida</taxon>
        <taxon>Euphausiacea</taxon>
        <taxon>Euphausiidae</taxon>
        <taxon>Meganyctiphanes</taxon>
    </lineage>
</organism>
<comment type="function">
    <text evidence="6">The GINS complex plays an essential role in the initiation of DNA replication.</text>
</comment>
<comment type="function">
    <text evidence="5">Required for correct functioning of the GINS complex, a complex that plays an essential role in the initiation of DNA replication, and progression of DNA replication forks. GINS complex is a core component of CDC45-MCM-GINS (CMG) helicase, the molecular machine that unwinds template DNA during replication, and around which the replisome is built.</text>
</comment>
<dbReference type="PANTHER" id="PTHR22768">
    <property type="entry name" value="DNA REPLICATION COMPLEX GINS PROTEIN PSF3"/>
    <property type="match status" value="1"/>
</dbReference>
<comment type="similarity">
    <text evidence="2 6">Belongs to the GINS3/PSF3 family.</text>
</comment>
<dbReference type="InterPro" id="IPR021151">
    <property type="entry name" value="GINS_A"/>
</dbReference>
<dbReference type="Proteomes" id="UP001497623">
    <property type="component" value="Unassembled WGS sequence"/>
</dbReference>
<evidence type="ECO:0000256" key="5">
    <source>
        <dbReference type="ARBA" id="ARBA00045258"/>
    </source>
</evidence>
<keyword evidence="3 6" id="KW-0235">DNA replication</keyword>
<reference evidence="8 9" key="1">
    <citation type="submission" date="2024-05" db="EMBL/GenBank/DDBJ databases">
        <authorList>
            <person name="Wallberg A."/>
        </authorList>
    </citation>
    <scope>NUCLEOTIDE SEQUENCE [LARGE SCALE GENOMIC DNA]</scope>
</reference>
<name>A0AAV2RGV6_MEGNR</name>
<evidence type="ECO:0000313" key="8">
    <source>
        <dbReference type="EMBL" id="CAL4124217.1"/>
    </source>
</evidence>
<evidence type="ECO:0000256" key="2">
    <source>
        <dbReference type="ARBA" id="ARBA00006343"/>
    </source>
</evidence>
<dbReference type="GO" id="GO:0000811">
    <property type="term" value="C:GINS complex"/>
    <property type="evidence" value="ECO:0007669"/>
    <property type="project" value="UniProtKB-UniRule"/>
</dbReference>
<comment type="subunit">
    <text evidence="6">Component of the GINS complex.</text>
</comment>
<proteinExistence type="inferred from homology"/>
<dbReference type="InterPro" id="IPR038437">
    <property type="entry name" value="GINS_Psf3_sf"/>
</dbReference>
<gene>
    <name evidence="8" type="ORF">MNOR_LOCUS24353</name>
</gene>
<dbReference type="InterPro" id="IPR036224">
    <property type="entry name" value="GINS_bundle-like_dom_sf"/>
</dbReference>
<comment type="caution">
    <text evidence="8">The sequence shown here is derived from an EMBL/GenBank/DDBJ whole genome shotgun (WGS) entry which is preliminary data.</text>
</comment>
<dbReference type="CDD" id="cd11713">
    <property type="entry name" value="GINS_A_psf3"/>
    <property type="match status" value="1"/>
</dbReference>
<evidence type="ECO:0000259" key="7">
    <source>
        <dbReference type="Pfam" id="PF05916"/>
    </source>
</evidence>